<dbReference type="Pfam" id="PF13505">
    <property type="entry name" value="OMP_b-brl"/>
    <property type="match status" value="1"/>
</dbReference>
<dbReference type="Gene3D" id="2.40.160.20">
    <property type="match status" value="1"/>
</dbReference>
<sequence>MFQIKKSQYILTTLILSISSVSVSKEISYNYIQGAYISSTIDTGTTAGDLDSNGANISGSFSVSPAIAITAGYATASFDKFFGIDIDTTTLAFGVTAHASISPDADVFGNFSVLSGNIELSDGFNSLDDDDTGNRSGVGLRYSASNNIELELEFSRTDIFDEANNSFSAGVIFYTSDQFSLGASYATSDDSDSLFLKARFDIK</sequence>
<protein>
    <recommendedName>
        <fullName evidence="2">Outer membrane protein beta-barrel domain-containing protein</fullName>
    </recommendedName>
</protein>
<gene>
    <name evidence="3" type="ORF">MNBD_GAMMA10-1867</name>
</gene>
<evidence type="ECO:0000256" key="1">
    <source>
        <dbReference type="ARBA" id="ARBA00022729"/>
    </source>
</evidence>
<dbReference type="InterPro" id="IPR011250">
    <property type="entry name" value="OMP/PagP_B-barrel"/>
</dbReference>
<reference evidence="3" key="1">
    <citation type="submission" date="2018-06" db="EMBL/GenBank/DDBJ databases">
        <authorList>
            <person name="Zhirakovskaya E."/>
        </authorList>
    </citation>
    <scope>NUCLEOTIDE SEQUENCE</scope>
</reference>
<accession>A0A3B0Y8G8</accession>
<dbReference type="InterPro" id="IPR027385">
    <property type="entry name" value="Beta-barrel_OMP"/>
</dbReference>
<evidence type="ECO:0000313" key="3">
    <source>
        <dbReference type="EMBL" id="VAW71632.1"/>
    </source>
</evidence>
<dbReference type="EMBL" id="UOFJ01000612">
    <property type="protein sequence ID" value="VAW71632.1"/>
    <property type="molecule type" value="Genomic_DNA"/>
</dbReference>
<organism evidence="3">
    <name type="scientific">hydrothermal vent metagenome</name>
    <dbReference type="NCBI Taxonomy" id="652676"/>
    <lineage>
        <taxon>unclassified sequences</taxon>
        <taxon>metagenomes</taxon>
        <taxon>ecological metagenomes</taxon>
    </lineage>
</organism>
<name>A0A3B0Y8G8_9ZZZZ</name>
<keyword evidence="1" id="KW-0732">Signal</keyword>
<feature type="domain" description="Outer membrane protein beta-barrel" evidence="2">
    <location>
        <begin position="14"/>
        <end position="185"/>
    </location>
</feature>
<dbReference type="AlphaFoldDB" id="A0A3B0Y8G8"/>
<evidence type="ECO:0000259" key="2">
    <source>
        <dbReference type="Pfam" id="PF13505"/>
    </source>
</evidence>
<dbReference type="SUPFAM" id="SSF56925">
    <property type="entry name" value="OMPA-like"/>
    <property type="match status" value="1"/>
</dbReference>
<proteinExistence type="predicted"/>